<gene>
    <name evidence="7" type="ORF">SAMN05877838_3252</name>
</gene>
<dbReference type="PANTHER" id="PTHR43053">
    <property type="entry name" value="GLYCOSIDASE FAMILY 31"/>
    <property type="match status" value="1"/>
</dbReference>
<evidence type="ECO:0000256" key="3">
    <source>
        <dbReference type="ARBA" id="ARBA00022801"/>
    </source>
</evidence>
<sequence>MACVHTPDFAVTDLYRLDEGGRTAAFASFNRGVPSLIHFGRTLPDDDDLAALAVATIPNVGAGQIDPFQPLTLCPLAITGWQGHPGMVLQDKDGRDYLANPVLMRTEADGAHGVQFTLLDRANSEGIQLVISATLDPQTGILKLSQRVTIRDGWSCSWLAAPALPAPTGMSRIIDHSGRWCGEFRRQATGWRTGAHLRESREGRTGHAHFPGVTLATASTGEHTGACLAATLAWSGGHRMLAEELPDGRRQVQFGILDDGLARGEIASPELLISWSDEGLNGVSRSYHRHLRAIQAPIDARRQREPRPVHYNCWEAVYFRHDLEELKTIASLAAGLGAERFVLDDGWFRGRNGDTSSLGDWEIDRKKFPEGLTPLIDHVHSQGLRFGLWFEPEMVNRDSELFRAYPDYMLGPDDQPSGRQQHVLDMANPEVRAHLFGQIDAILSSHDIDYVKWDHNRPLTGGSPDQARGFMRLLGDLVQAHPDVDFESCSSGGGRIDFGVLKLANRVWLSDSNDALERLRMQHEASRWIAPEVQGSHVGPRHCHTSGRVLSIPFRAWVAAQRHMGFEMDPRELTPAESETLRRVTSWWKANRAFLFSGTLHRLESDDPEVFAEMTVDAEADRFILFAGQAGASAQIFRRPLRMAGLDPAARYEISLVNPEDISPLANRRMISSPDAPQQHLSGAFLMEHGIRLPNAIPASMTVMEGRRTTREKTDD</sequence>
<dbReference type="PRINTS" id="PR00743">
    <property type="entry name" value="GLHYDRLASE36"/>
</dbReference>
<dbReference type="InterPro" id="IPR050985">
    <property type="entry name" value="Alpha-glycosidase_related"/>
</dbReference>
<dbReference type="InterPro" id="IPR013785">
    <property type="entry name" value="Aldolase_TIM"/>
</dbReference>
<dbReference type="AlphaFoldDB" id="A0A286IDY4"/>
<evidence type="ECO:0000256" key="1">
    <source>
        <dbReference type="ARBA" id="ARBA00001255"/>
    </source>
</evidence>
<evidence type="ECO:0000256" key="4">
    <source>
        <dbReference type="ARBA" id="ARBA00023295"/>
    </source>
</evidence>
<proteinExistence type="predicted"/>
<protein>
    <recommendedName>
        <fullName evidence="2">alpha-galactosidase</fullName>
        <ecNumber evidence="2">3.2.1.22</ecNumber>
    </recommendedName>
</protein>
<dbReference type="Gene3D" id="2.70.98.60">
    <property type="entry name" value="alpha-galactosidase from lactobacil brevis"/>
    <property type="match status" value="1"/>
</dbReference>
<dbReference type="OrthoDB" id="9758822at2"/>
<evidence type="ECO:0000259" key="6">
    <source>
        <dbReference type="Pfam" id="PF16875"/>
    </source>
</evidence>
<keyword evidence="4" id="KW-0326">Glycosidase</keyword>
<dbReference type="PANTHER" id="PTHR43053:SF3">
    <property type="entry name" value="ALPHA-GALACTOSIDASE C-RELATED"/>
    <property type="match status" value="1"/>
</dbReference>
<feature type="domain" description="Glycosyl hydrolase family 36 C-terminal" evidence="5">
    <location>
        <begin position="613"/>
        <end position="695"/>
    </location>
</feature>
<dbReference type="InterPro" id="IPR002252">
    <property type="entry name" value="Glyco_hydro_36"/>
</dbReference>
<evidence type="ECO:0000259" key="5">
    <source>
        <dbReference type="Pfam" id="PF16874"/>
    </source>
</evidence>
<dbReference type="Gene3D" id="2.60.40.1180">
    <property type="entry name" value="Golgi alpha-mannosidase II"/>
    <property type="match status" value="1"/>
</dbReference>
<organism evidence="7 8">
    <name type="scientific">Hoeflea halophila</name>
    <dbReference type="NCBI Taxonomy" id="714899"/>
    <lineage>
        <taxon>Bacteria</taxon>
        <taxon>Pseudomonadati</taxon>
        <taxon>Pseudomonadota</taxon>
        <taxon>Alphaproteobacteria</taxon>
        <taxon>Hyphomicrobiales</taxon>
        <taxon>Rhizobiaceae</taxon>
        <taxon>Hoeflea</taxon>
    </lineage>
</organism>
<dbReference type="EC" id="3.2.1.22" evidence="2"/>
<dbReference type="SUPFAM" id="SSF51445">
    <property type="entry name" value="(Trans)glycosidases"/>
    <property type="match status" value="1"/>
</dbReference>
<evidence type="ECO:0000313" key="8">
    <source>
        <dbReference type="Proteomes" id="UP000219465"/>
    </source>
</evidence>
<dbReference type="InterPro" id="IPR031705">
    <property type="entry name" value="Glyco_hydro_36_C"/>
</dbReference>
<reference evidence="8" key="1">
    <citation type="submission" date="2017-08" db="EMBL/GenBank/DDBJ databases">
        <authorList>
            <person name="Varghese N."/>
            <person name="Submissions S."/>
        </authorList>
    </citation>
    <scope>NUCLEOTIDE SEQUENCE [LARGE SCALE GENOMIC DNA]</scope>
    <source>
        <strain evidence="8">KCTC 23107</strain>
    </source>
</reference>
<dbReference type="Proteomes" id="UP000219465">
    <property type="component" value="Unassembled WGS sequence"/>
</dbReference>
<dbReference type="InterPro" id="IPR038417">
    <property type="entry name" value="Alpga-gal_N_sf"/>
</dbReference>
<dbReference type="GO" id="GO:0004557">
    <property type="term" value="F:alpha-galactosidase activity"/>
    <property type="evidence" value="ECO:0007669"/>
    <property type="project" value="UniProtKB-EC"/>
</dbReference>
<keyword evidence="8" id="KW-1185">Reference proteome</keyword>
<dbReference type="InterPro" id="IPR031704">
    <property type="entry name" value="Glyco_hydro_36_N"/>
</dbReference>
<evidence type="ECO:0000313" key="7">
    <source>
        <dbReference type="EMBL" id="SOE18330.1"/>
    </source>
</evidence>
<feature type="domain" description="Glycosyl hydrolase family 36 N-terminal" evidence="6">
    <location>
        <begin position="33"/>
        <end position="256"/>
    </location>
</feature>
<name>A0A286IDY4_9HYPH</name>
<dbReference type="FunFam" id="3.20.20.70:FF:000118">
    <property type="entry name" value="Alpha-galactosidase"/>
    <property type="match status" value="1"/>
</dbReference>
<keyword evidence="3" id="KW-0378">Hydrolase</keyword>
<comment type="catalytic activity">
    <reaction evidence="1">
        <text>Hydrolysis of terminal, non-reducing alpha-D-galactose residues in alpha-D-galactosides, including galactose oligosaccharides, galactomannans and galactolipids.</text>
        <dbReference type="EC" id="3.2.1.22"/>
    </reaction>
</comment>
<dbReference type="Pfam" id="PF16875">
    <property type="entry name" value="Glyco_hydro_36N"/>
    <property type="match status" value="1"/>
</dbReference>
<evidence type="ECO:0000256" key="2">
    <source>
        <dbReference type="ARBA" id="ARBA00012755"/>
    </source>
</evidence>
<dbReference type="Pfam" id="PF02065">
    <property type="entry name" value="Melibiase"/>
    <property type="match status" value="1"/>
</dbReference>
<dbReference type="Pfam" id="PF16874">
    <property type="entry name" value="Glyco_hydro_36C"/>
    <property type="match status" value="1"/>
</dbReference>
<dbReference type="GO" id="GO:0016052">
    <property type="term" value="P:carbohydrate catabolic process"/>
    <property type="evidence" value="ECO:0007669"/>
    <property type="project" value="InterPro"/>
</dbReference>
<dbReference type="EMBL" id="OCPC01000005">
    <property type="protein sequence ID" value="SOE18330.1"/>
    <property type="molecule type" value="Genomic_DNA"/>
</dbReference>
<dbReference type="Gene3D" id="3.20.20.70">
    <property type="entry name" value="Aldolase class I"/>
    <property type="match status" value="1"/>
</dbReference>
<dbReference type="InterPro" id="IPR017853">
    <property type="entry name" value="GH"/>
</dbReference>
<dbReference type="CDD" id="cd14791">
    <property type="entry name" value="GH36"/>
    <property type="match status" value="1"/>
</dbReference>
<dbReference type="InterPro" id="IPR013780">
    <property type="entry name" value="Glyco_hydro_b"/>
</dbReference>
<accession>A0A286IDY4</accession>